<keyword evidence="2" id="KW-1185">Reference proteome</keyword>
<dbReference type="RefSeq" id="XP_025366012.1">
    <property type="nucleotide sequence ID" value="XM_025517553.1"/>
</dbReference>
<protein>
    <submittedName>
        <fullName evidence="1">Uncharacterized protein</fullName>
    </submittedName>
</protein>
<reference evidence="1 2" key="1">
    <citation type="journal article" date="2018" name="Mol. Biol. Evol.">
        <title>Broad Genomic Sampling Reveals a Smut Pathogenic Ancestry of the Fungal Clade Ustilaginomycotina.</title>
        <authorList>
            <person name="Kijpornyongpan T."/>
            <person name="Mondo S.J."/>
            <person name="Barry K."/>
            <person name="Sandor L."/>
            <person name="Lee J."/>
            <person name="Lipzen A."/>
            <person name="Pangilinan J."/>
            <person name="LaButti K."/>
            <person name="Hainaut M."/>
            <person name="Henrissat B."/>
            <person name="Grigoriev I.V."/>
            <person name="Spatafora J.W."/>
            <person name="Aime M.C."/>
        </authorList>
    </citation>
    <scope>NUCLEOTIDE SEQUENCE [LARGE SCALE GENOMIC DNA]</scope>
    <source>
        <strain evidence="1 2">MCA 4658</strain>
    </source>
</reference>
<proteinExistence type="predicted"/>
<dbReference type="GeneID" id="37039423"/>
<name>A0A316VMP3_9BASI</name>
<sequence length="104" mass="10845">MSTLDVVPNDWLDVCVAATLKRCGGGGGGGGGSGGDVSDAGYAGRVRRPAGRHCKLSDRDRVRRAIAETLHARARLSNPAAAVLFVGARWLICLSDCTRSAFFA</sequence>
<organism evidence="1 2">
    <name type="scientific">Ceraceosorus guamensis</name>
    <dbReference type="NCBI Taxonomy" id="1522189"/>
    <lineage>
        <taxon>Eukaryota</taxon>
        <taxon>Fungi</taxon>
        <taxon>Dikarya</taxon>
        <taxon>Basidiomycota</taxon>
        <taxon>Ustilaginomycotina</taxon>
        <taxon>Exobasidiomycetes</taxon>
        <taxon>Ceraceosorales</taxon>
        <taxon>Ceraceosoraceae</taxon>
        <taxon>Ceraceosorus</taxon>
    </lineage>
</organism>
<evidence type="ECO:0000313" key="2">
    <source>
        <dbReference type="Proteomes" id="UP000245783"/>
    </source>
</evidence>
<gene>
    <name evidence="1" type="ORF">IE81DRAFT_69941</name>
</gene>
<dbReference type="InParanoid" id="A0A316VMP3"/>
<evidence type="ECO:0000313" key="1">
    <source>
        <dbReference type="EMBL" id="PWN38852.1"/>
    </source>
</evidence>
<accession>A0A316VMP3</accession>
<dbReference type="AlphaFoldDB" id="A0A316VMP3"/>
<dbReference type="EMBL" id="KZ819526">
    <property type="protein sequence ID" value="PWN38852.1"/>
    <property type="molecule type" value="Genomic_DNA"/>
</dbReference>
<dbReference type="Proteomes" id="UP000245783">
    <property type="component" value="Unassembled WGS sequence"/>
</dbReference>